<feature type="domain" description="Endoribonuclease YicC-like N-terminal" evidence="6">
    <location>
        <begin position="3"/>
        <end position="159"/>
    </location>
</feature>
<comment type="cofactor">
    <cofactor evidence="1">
        <name>a divalent metal cation</name>
        <dbReference type="ChEBI" id="CHEBI:60240"/>
    </cofactor>
</comment>
<dbReference type="eggNOG" id="COG1561">
    <property type="taxonomic scope" value="Bacteria"/>
</dbReference>
<dbReference type="InterPro" id="IPR013551">
    <property type="entry name" value="YicC-like_C"/>
</dbReference>
<dbReference type="Pfam" id="PF08340">
    <property type="entry name" value="YicC-like_C"/>
    <property type="match status" value="1"/>
</dbReference>
<dbReference type="OrthoDB" id="9771229at2"/>
<dbReference type="EMBL" id="APVH01000040">
    <property type="protein sequence ID" value="EPX78371.1"/>
    <property type="molecule type" value="Genomic_DNA"/>
</dbReference>
<dbReference type="InterPro" id="IPR013527">
    <property type="entry name" value="YicC-like_N"/>
</dbReference>
<dbReference type="NCBIfam" id="TIGR00255">
    <property type="entry name" value="YicC/YloC family endoribonuclease"/>
    <property type="match status" value="1"/>
</dbReference>
<proteinExistence type="inferred from homology"/>
<evidence type="ECO:0000256" key="1">
    <source>
        <dbReference type="ARBA" id="ARBA00001968"/>
    </source>
</evidence>
<evidence type="ECO:0000313" key="8">
    <source>
        <dbReference type="EMBL" id="EPX78371.1"/>
    </source>
</evidence>
<organism evidence="8 9">
    <name type="scientific">Salipiger mucosus DSM 16094</name>
    <dbReference type="NCBI Taxonomy" id="1123237"/>
    <lineage>
        <taxon>Bacteria</taxon>
        <taxon>Pseudomonadati</taxon>
        <taxon>Pseudomonadota</taxon>
        <taxon>Alphaproteobacteria</taxon>
        <taxon>Rhodobacterales</taxon>
        <taxon>Roseobacteraceae</taxon>
        <taxon>Salipiger</taxon>
    </lineage>
</organism>
<keyword evidence="2" id="KW-0540">Nuclease</keyword>
<dbReference type="GO" id="GO:0004521">
    <property type="term" value="F:RNA endonuclease activity"/>
    <property type="evidence" value="ECO:0007669"/>
    <property type="project" value="InterPro"/>
</dbReference>
<dbReference type="AlphaFoldDB" id="S9QAG4"/>
<dbReference type="RefSeq" id="WP_020041445.1">
    <property type="nucleotide sequence ID" value="NZ_KE557280.1"/>
</dbReference>
<evidence type="ECO:0000256" key="4">
    <source>
        <dbReference type="ARBA" id="ARBA00022801"/>
    </source>
</evidence>
<keyword evidence="4" id="KW-0378">Hydrolase</keyword>
<comment type="similarity">
    <text evidence="5">Belongs to the YicC/YloC family.</text>
</comment>
<protein>
    <submittedName>
        <fullName evidence="8">Protein YicC</fullName>
    </submittedName>
</protein>
<dbReference type="PANTHER" id="PTHR30636">
    <property type="entry name" value="UPF0701 PROTEIN YICC"/>
    <property type="match status" value="1"/>
</dbReference>
<evidence type="ECO:0000256" key="3">
    <source>
        <dbReference type="ARBA" id="ARBA00022759"/>
    </source>
</evidence>
<evidence type="ECO:0000313" key="9">
    <source>
        <dbReference type="Proteomes" id="UP000015347"/>
    </source>
</evidence>
<sequence>MRQSMTGFATSSGEHAALRWTWELRGVNGKGLDLRLRLPEGHEALEPDVRARAGKRLQRGNVQIALKLQGREEDAGAQLDEAALAGVLDAMVRIQRAAEGQGLEMAPSSAAQIVALRGVMTGTRQIADAEALRVTLLKDFDTALAAFVAAREREGAALAEVIVSQLDTIAELTSQAETIAGARRDEQAERMRIALARVMENTEGVDEARIAQELALIAVKADVTEEIDRLQAHVTAARELLTEEGAVGRRLDFLMQEFNREANTLCSKSGSVPLTQVGLALKTAIDQTREQVQNVE</sequence>
<comment type="caution">
    <text evidence="8">The sequence shown here is derived from an EMBL/GenBank/DDBJ whole genome shotgun (WGS) entry which is preliminary data.</text>
</comment>
<evidence type="ECO:0000259" key="7">
    <source>
        <dbReference type="Pfam" id="PF08340"/>
    </source>
</evidence>
<dbReference type="GO" id="GO:0016787">
    <property type="term" value="F:hydrolase activity"/>
    <property type="evidence" value="ECO:0007669"/>
    <property type="project" value="UniProtKB-KW"/>
</dbReference>
<evidence type="ECO:0000256" key="2">
    <source>
        <dbReference type="ARBA" id="ARBA00022722"/>
    </source>
</evidence>
<dbReference type="Pfam" id="PF03755">
    <property type="entry name" value="YicC-like_N"/>
    <property type="match status" value="1"/>
</dbReference>
<accession>S9QAG4</accession>
<feature type="domain" description="Endoribonuclease YicC-like C-terminal" evidence="7">
    <location>
        <begin position="181"/>
        <end position="296"/>
    </location>
</feature>
<dbReference type="STRING" id="1123237.Salmuc_03987"/>
<dbReference type="Proteomes" id="UP000015347">
    <property type="component" value="Unassembled WGS sequence"/>
</dbReference>
<keyword evidence="9" id="KW-1185">Reference proteome</keyword>
<reference evidence="9" key="1">
    <citation type="journal article" date="2014" name="Stand. Genomic Sci.">
        <title>Genome sequence of the exopolysaccharide-producing Salipiger mucosus type strain (DSM 16094(T)), a moderately halophilic member of the Roseobacter clade.</title>
        <authorList>
            <person name="Riedel T."/>
            <person name="Spring S."/>
            <person name="Fiebig A."/>
            <person name="Petersen J."/>
            <person name="Kyrpides N.C."/>
            <person name="Goker M."/>
            <person name="Klenk H.P."/>
        </authorList>
    </citation>
    <scope>NUCLEOTIDE SEQUENCE [LARGE SCALE GENOMIC DNA]</scope>
    <source>
        <strain evidence="9">DSM 16094</strain>
    </source>
</reference>
<name>S9QAG4_9RHOB</name>
<gene>
    <name evidence="8" type="ORF">Salmuc_03987</name>
</gene>
<dbReference type="PANTHER" id="PTHR30636:SF3">
    <property type="entry name" value="UPF0701 PROTEIN YICC"/>
    <property type="match status" value="1"/>
</dbReference>
<evidence type="ECO:0000259" key="6">
    <source>
        <dbReference type="Pfam" id="PF03755"/>
    </source>
</evidence>
<evidence type="ECO:0000256" key="5">
    <source>
        <dbReference type="ARBA" id="ARBA00035648"/>
    </source>
</evidence>
<dbReference type="InterPro" id="IPR005229">
    <property type="entry name" value="YicC/YloC-like"/>
</dbReference>
<dbReference type="HOGENOM" id="CLU_076609_0_1_5"/>
<keyword evidence="3" id="KW-0255">Endonuclease</keyword>